<organism evidence="2 3">
    <name type="scientific">Biomphalaria pfeifferi</name>
    <name type="common">Bloodfluke planorb</name>
    <name type="synonym">Freshwater snail</name>
    <dbReference type="NCBI Taxonomy" id="112525"/>
    <lineage>
        <taxon>Eukaryota</taxon>
        <taxon>Metazoa</taxon>
        <taxon>Spiralia</taxon>
        <taxon>Lophotrochozoa</taxon>
        <taxon>Mollusca</taxon>
        <taxon>Gastropoda</taxon>
        <taxon>Heterobranchia</taxon>
        <taxon>Euthyneura</taxon>
        <taxon>Panpulmonata</taxon>
        <taxon>Hygrophila</taxon>
        <taxon>Lymnaeoidea</taxon>
        <taxon>Planorbidae</taxon>
        <taxon>Biomphalaria</taxon>
    </lineage>
</organism>
<keyword evidence="3" id="KW-1185">Reference proteome</keyword>
<reference evidence="2" key="2">
    <citation type="submission" date="2023-04" db="EMBL/GenBank/DDBJ databases">
        <authorList>
            <person name="Bu L."/>
            <person name="Lu L."/>
            <person name="Laidemitt M.R."/>
            <person name="Zhang S.M."/>
            <person name="Mutuku M."/>
            <person name="Mkoji G."/>
            <person name="Steinauer M."/>
            <person name="Loker E.S."/>
        </authorList>
    </citation>
    <scope>NUCLEOTIDE SEQUENCE</scope>
    <source>
        <strain evidence="2">KasaAsao</strain>
        <tissue evidence="2">Whole Snail</tissue>
    </source>
</reference>
<proteinExistence type="predicted"/>
<name>A0AAD8C1W4_BIOPF</name>
<accession>A0AAD8C1W4</accession>
<gene>
    <name evidence="2" type="ORF">Bpfe_006615</name>
</gene>
<evidence type="ECO:0000313" key="3">
    <source>
        <dbReference type="Proteomes" id="UP001233172"/>
    </source>
</evidence>
<reference evidence="2" key="1">
    <citation type="journal article" date="2023" name="PLoS Negl. Trop. Dis.">
        <title>A genome sequence for Biomphalaria pfeifferi, the major vector snail for the human-infecting parasite Schistosoma mansoni.</title>
        <authorList>
            <person name="Bu L."/>
            <person name="Lu L."/>
            <person name="Laidemitt M.R."/>
            <person name="Zhang S.M."/>
            <person name="Mutuku M."/>
            <person name="Mkoji G."/>
            <person name="Steinauer M."/>
            <person name="Loker E.S."/>
        </authorList>
    </citation>
    <scope>NUCLEOTIDE SEQUENCE</scope>
    <source>
        <strain evidence="2">KasaAsao</strain>
    </source>
</reference>
<evidence type="ECO:0000313" key="2">
    <source>
        <dbReference type="EMBL" id="KAK0063930.1"/>
    </source>
</evidence>
<dbReference type="EMBL" id="JASAOG010000019">
    <property type="protein sequence ID" value="KAK0063930.1"/>
    <property type="molecule type" value="Genomic_DNA"/>
</dbReference>
<sequence>MNSKWFQKMFLILFAKTMSLRFLVQKTNQIRQFLTRVSQNNHYLFQEHVILILY</sequence>
<dbReference type="AlphaFoldDB" id="A0AAD8C1W4"/>
<comment type="caution">
    <text evidence="2">The sequence shown here is derived from an EMBL/GenBank/DDBJ whole genome shotgun (WGS) entry which is preliminary data.</text>
</comment>
<keyword evidence="1" id="KW-0732">Signal</keyword>
<feature type="signal peptide" evidence="1">
    <location>
        <begin position="1"/>
        <end position="19"/>
    </location>
</feature>
<protein>
    <submittedName>
        <fullName evidence="2">Uncharacterized protein</fullName>
    </submittedName>
</protein>
<evidence type="ECO:0000256" key="1">
    <source>
        <dbReference type="SAM" id="SignalP"/>
    </source>
</evidence>
<feature type="chain" id="PRO_5041953643" evidence="1">
    <location>
        <begin position="20"/>
        <end position="54"/>
    </location>
</feature>
<dbReference type="Proteomes" id="UP001233172">
    <property type="component" value="Unassembled WGS sequence"/>
</dbReference>
<feature type="non-terminal residue" evidence="2">
    <location>
        <position position="54"/>
    </location>
</feature>